<evidence type="ECO:0000259" key="10">
    <source>
        <dbReference type="Pfam" id="PF12323"/>
    </source>
</evidence>
<dbReference type="Pfam" id="PF12323">
    <property type="entry name" value="HTH_OrfB_IS605"/>
    <property type="match status" value="1"/>
</dbReference>
<dbReference type="NCBIfam" id="TIGR01766">
    <property type="entry name" value="IS200/IS605 family accessory protein TnpB-like domain"/>
    <property type="match status" value="1"/>
</dbReference>
<keyword evidence="6" id="KW-0238">DNA-binding</keyword>
<dbReference type="InterPro" id="IPR001959">
    <property type="entry name" value="Transposase"/>
</dbReference>
<keyword evidence="3" id="KW-0815">Transposition</keyword>
<dbReference type="PANTHER" id="PTHR30405:SF25">
    <property type="entry name" value="RNA-GUIDED DNA ENDONUCLEASE INSQ-RELATED"/>
    <property type="match status" value="1"/>
</dbReference>
<evidence type="ECO:0000313" key="11">
    <source>
        <dbReference type="EMBL" id="MBK1669089.1"/>
    </source>
</evidence>
<evidence type="ECO:0000256" key="4">
    <source>
        <dbReference type="ARBA" id="ARBA00022723"/>
    </source>
</evidence>
<evidence type="ECO:0000256" key="1">
    <source>
        <dbReference type="ARBA" id="ARBA00008761"/>
    </source>
</evidence>
<comment type="similarity">
    <text evidence="1">In the C-terminal section; belongs to the transposase 35 family.</text>
</comment>
<evidence type="ECO:0000256" key="6">
    <source>
        <dbReference type="ARBA" id="ARBA00023125"/>
    </source>
</evidence>
<evidence type="ECO:0000256" key="7">
    <source>
        <dbReference type="ARBA" id="ARBA00023172"/>
    </source>
</evidence>
<dbReference type="InterPro" id="IPR010095">
    <property type="entry name" value="Cas12f1-like_TNB"/>
</dbReference>
<evidence type="ECO:0000256" key="2">
    <source>
        <dbReference type="ARBA" id="ARBA00011044"/>
    </source>
</evidence>
<name>A0ABS1DFS9_9PROT</name>
<feature type="domain" description="Transposase putative helix-turn-helix" evidence="10">
    <location>
        <begin position="3"/>
        <end position="45"/>
    </location>
</feature>
<evidence type="ECO:0008006" key="13">
    <source>
        <dbReference type="Google" id="ProtNLM"/>
    </source>
</evidence>
<dbReference type="NCBIfam" id="NF040570">
    <property type="entry name" value="guided_TnpB"/>
    <property type="match status" value="1"/>
</dbReference>
<evidence type="ECO:0000313" key="12">
    <source>
        <dbReference type="Proteomes" id="UP001296873"/>
    </source>
</evidence>
<comment type="caution">
    <text evidence="11">The sequence shown here is derived from an EMBL/GenBank/DDBJ whole genome shotgun (WGS) entry which is preliminary data.</text>
</comment>
<evidence type="ECO:0000256" key="3">
    <source>
        <dbReference type="ARBA" id="ARBA00022578"/>
    </source>
</evidence>
<dbReference type="EMBL" id="NRRL01000038">
    <property type="protein sequence ID" value="MBK1669089.1"/>
    <property type="molecule type" value="Genomic_DNA"/>
</dbReference>
<dbReference type="Proteomes" id="UP001296873">
    <property type="component" value="Unassembled WGS sequence"/>
</dbReference>
<proteinExistence type="inferred from homology"/>
<dbReference type="InterPro" id="IPR021027">
    <property type="entry name" value="Transposase_put_HTH"/>
</dbReference>
<feature type="domain" description="Cas12f1-like TNB" evidence="9">
    <location>
        <begin position="294"/>
        <end position="361"/>
    </location>
</feature>
<organism evidence="11 12">
    <name type="scientific">Rhodovibrio sodomensis</name>
    <dbReference type="NCBI Taxonomy" id="1088"/>
    <lineage>
        <taxon>Bacteria</taxon>
        <taxon>Pseudomonadati</taxon>
        <taxon>Pseudomonadota</taxon>
        <taxon>Alphaproteobacteria</taxon>
        <taxon>Rhodospirillales</taxon>
        <taxon>Rhodovibrionaceae</taxon>
        <taxon>Rhodovibrio</taxon>
    </lineage>
</organism>
<feature type="domain" description="Probable transposase IS891/IS1136/IS1341" evidence="8">
    <location>
        <begin position="172"/>
        <end position="282"/>
    </location>
</feature>
<gene>
    <name evidence="11" type="ORF">CKO28_13705</name>
</gene>
<dbReference type="Pfam" id="PF07282">
    <property type="entry name" value="Cas12f1-like_TNB"/>
    <property type="match status" value="1"/>
</dbReference>
<comment type="similarity">
    <text evidence="2">In the N-terminal section; belongs to the transposase 2 family.</text>
</comment>
<dbReference type="Pfam" id="PF01385">
    <property type="entry name" value="OrfB_IS605"/>
    <property type="match status" value="1"/>
</dbReference>
<keyword evidence="7" id="KW-0233">DNA recombination</keyword>
<sequence length="386" mass="43088">MPKRAYKYRIYPNAAQVAGLEAMLGAFCDLYNAGLQQRIEAWRRHRIGLRYLDQAAELKAVRAADDRLAGFSYSAEQQVLRRLNKAFESFFRRLKRGEKPGFPRFQAKSRSHSAEFRVGDGLTLKTSGRIGCTGIPGEIKVKWHRGFPEGARTGTAVLSRSAGKWYVTFLLTLPDESPEPADRPAVGLDLGLSSLVATSDGDTVAAPRWARAAQQKTRRLQRRLSRCQRRSKRRTKVKRDLARHHARVANRRRDLLHKLSRDLVDRHGLIAIEDLSVDRLSRSMLARSIHDAAWTQLRRSLEYKAESAGVRVIAVDPRGTSQICSACGVPPPVPKTLAQRRHDCAACGVSLDRDVNAARNILQRAITYPDQGPGAGLRTSSQRVAA</sequence>
<evidence type="ECO:0000259" key="8">
    <source>
        <dbReference type="Pfam" id="PF01385"/>
    </source>
</evidence>
<evidence type="ECO:0000259" key="9">
    <source>
        <dbReference type="Pfam" id="PF07282"/>
    </source>
</evidence>
<dbReference type="PANTHER" id="PTHR30405">
    <property type="entry name" value="TRANSPOSASE"/>
    <property type="match status" value="1"/>
</dbReference>
<keyword evidence="5" id="KW-0862">Zinc</keyword>
<protein>
    <recommendedName>
        <fullName evidence="13">Transposase</fullName>
    </recommendedName>
</protein>
<keyword evidence="4" id="KW-0479">Metal-binding</keyword>
<evidence type="ECO:0000256" key="5">
    <source>
        <dbReference type="ARBA" id="ARBA00022833"/>
    </source>
</evidence>
<dbReference type="InterPro" id="IPR051399">
    <property type="entry name" value="RNA-guided_DNA_endo/Transpos"/>
</dbReference>
<accession>A0ABS1DFS9</accession>
<keyword evidence="12" id="KW-1185">Reference proteome</keyword>
<reference evidence="11 12" key="1">
    <citation type="journal article" date="2020" name="Microorganisms">
        <title>Osmotic Adaptation and Compatible Solute Biosynthesis of Phototrophic Bacteria as Revealed from Genome Analyses.</title>
        <authorList>
            <person name="Imhoff J.F."/>
            <person name="Rahn T."/>
            <person name="Kunzel S."/>
            <person name="Keller A."/>
            <person name="Neulinger S.C."/>
        </authorList>
    </citation>
    <scope>NUCLEOTIDE SEQUENCE [LARGE SCALE GENOMIC DNA]</scope>
    <source>
        <strain evidence="11 12">DSM 9895</strain>
    </source>
</reference>